<evidence type="ECO:0000256" key="1">
    <source>
        <dbReference type="ARBA" id="ARBA00001946"/>
    </source>
</evidence>
<dbReference type="AlphaFoldDB" id="W7QHD3"/>
<dbReference type="NCBIfam" id="TIGR00338">
    <property type="entry name" value="serB"/>
    <property type="match status" value="1"/>
</dbReference>
<dbReference type="Gene3D" id="1.10.150.210">
    <property type="entry name" value="Phosphoserine phosphatase, domain 2"/>
    <property type="match status" value="1"/>
</dbReference>
<keyword evidence="7" id="KW-0479">Metal-binding</keyword>
<dbReference type="eggNOG" id="COG0560">
    <property type="taxonomic scope" value="Bacteria"/>
</dbReference>
<dbReference type="EC" id="3.1.3.3" evidence="4"/>
<evidence type="ECO:0000256" key="7">
    <source>
        <dbReference type="ARBA" id="ARBA00022723"/>
    </source>
</evidence>
<dbReference type="Pfam" id="PF00702">
    <property type="entry name" value="Hydrolase"/>
    <property type="match status" value="1"/>
</dbReference>
<dbReference type="SFLD" id="SFLDS00003">
    <property type="entry name" value="Haloacid_Dehalogenase"/>
    <property type="match status" value="1"/>
</dbReference>
<dbReference type="SUPFAM" id="SSF56784">
    <property type="entry name" value="HAD-like"/>
    <property type="match status" value="1"/>
</dbReference>
<keyword evidence="9" id="KW-0460">Magnesium</keyword>
<evidence type="ECO:0000256" key="3">
    <source>
        <dbReference type="ARBA" id="ARBA00009184"/>
    </source>
</evidence>
<dbReference type="PATRIC" id="fig|1328313.3.peg.311"/>
<organism evidence="15 16">
    <name type="scientific">Catenovulum agarivorans DS-2</name>
    <dbReference type="NCBI Taxonomy" id="1328313"/>
    <lineage>
        <taxon>Bacteria</taxon>
        <taxon>Pseudomonadati</taxon>
        <taxon>Pseudomonadota</taxon>
        <taxon>Gammaproteobacteria</taxon>
        <taxon>Alteromonadales</taxon>
        <taxon>Alteromonadaceae</taxon>
        <taxon>Catenovulum</taxon>
    </lineage>
</organism>
<reference evidence="15 16" key="1">
    <citation type="journal article" date="2014" name="Genome Announc.">
        <title>Draft Genome Sequence of the Agar-Degrading Bacterium Catenovulum sp. Strain DS-2, Isolated from Intestines of Haliotis diversicolor.</title>
        <authorList>
            <person name="Shan D."/>
            <person name="Li X."/>
            <person name="Gu Z."/>
            <person name="Wei G."/>
            <person name="Gao Z."/>
            <person name="Shao Z."/>
        </authorList>
    </citation>
    <scope>NUCLEOTIDE SEQUENCE [LARGE SCALE GENOMIC DNA]</scope>
    <source>
        <strain evidence="15 16">DS-2</strain>
    </source>
</reference>
<dbReference type="EMBL" id="ARZY01000001">
    <property type="protein sequence ID" value="EWH12354.1"/>
    <property type="molecule type" value="Genomic_DNA"/>
</dbReference>
<dbReference type="OrthoDB" id="9792539at2"/>
<dbReference type="RefSeq" id="WP_035012813.1">
    <property type="nucleotide sequence ID" value="NZ_ARZY01000001.1"/>
</dbReference>
<comment type="catalytic activity">
    <reaction evidence="12">
        <text>O-phospho-L-serine + H2O = L-serine + phosphate</text>
        <dbReference type="Rhea" id="RHEA:21208"/>
        <dbReference type="ChEBI" id="CHEBI:15377"/>
        <dbReference type="ChEBI" id="CHEBI:33384"/>
        <dbReference type="ChEBI" id="CHEBI:43474"/>
        <dbReference type="ChEBI" id="CHEBI:57524"/>
        <dbReference type="EC" id="3.1.3.3"/>
    </reaction>
</comment>
<dbReference type="Gene3D" id="3.30.70.2020">
    <property type="match status" value="1"/>
</dbReference>
<dbReference type="Proteomes" id="UP000019276">
    <property type="component" value="Unassembled WGS sequence"/>
</dbReference>
<dbReference type="InterPro" id="IPR050582">
    <property type="entry name" value="HAD-like_SerB"/>
</dbReference>
<dbReference type="STRING" id="1328313.DS2_01495"/>
<accession>W7QHD3</accession>
<dbReference type="CDD" id="cd07500">
    <property type="entry name" value="HAD_PSP"/>
    <property type="match status" value="1"/>
</dbReference>
<keyword evidence="16" id="KW-1185">Reference proteome</keyword>
<evidence type="ECO:0000256" key="6">
    <source>
        <dbReference type="ARBA" id="ARBA00022605"/>
    </source>
</evidence>
<dbReference type="GO" id="GO:0036424">
    <property type="term" value="F:L-phosphoserine phosphatase activity"/>
    <property type="evidence" value="ECO:0007669"/>
    <property type="project" value="InterPro"/>
</dbReference>
<protein>
    <recommendedName>
        <fullName evidence="5">Phosphoserine phosphatase</fullName>
        <ecNumber evidence="4">3.1.3.3</ecNumber>
    </recommendedName>
    <alternativeName>
        <fullName evidence="11">O-phosphoserine phosphohydrolase</fullName>
    </alternativeName>
</protein>
<keyword evidence="10" id="KW-0718">Serine biosynthesis</keyword>
<evidence type="ECO:0000313" key="16">
    <source>
        <dbReference type="Proteomes" id="UP000019276"/>
    </source>
</evidence>
<evidence type="ECO:0000256" key="11">
    <source>
        <dbReference type="ARBA" id="ARBA00031693"/>
    </source>
</evidence>
<comment type="catalytic activity">
    <reaction evidence="13">
        <text>O-phospho-D-serine + H2O = D-serine + phosphate</text>
        <dbReference type="Rhea" id="RHEA:24873"/>
        <dbReference type="ChEBI" id="CHEBI:15377"/>
        <dbReference type="ChEBI" id="CHEBI:35247"/>
        <dbReference type="ChEBI" id="CHEBI:43474"/>
        <dbReference type="ChEBI" id="CHEBI:58680"/>
        <dbReference type="EC" id="3.1.3.3"/>
    </reaction>
</comment>
<dbReference type="NCBIfam" id="TIGR01488">
    <property type="entry name" value="HAD-SF-IB"/>
    <property type="match status" value="1"/>
</dbReference>
<evidence type="ECO:0000256" key="8">
    <source>
        <dbReference type="ARBA" id="ARBA00022801"/>
    </source>
</evidence>
<dbReference type="PANTHER" id="PTHR43344">
    <property type="entry name" value="PHOSPHOSERINE PHOSPHATASE"/>
    <property type="match status" value="1"/>
</dbReference>
<feature type="active site" description="Proton donor" evidence="14">
    <location>
        <position position="146"/>
    </location>
</feature>
<name>W7QHD3_9ALTE</name>
<evidence type="ECO:0000256" key="2">
    <source>
        <dbReference type="ARBA" id="ARBA00005135"/>
    </source>
</evidence>
<dbReference type="FunFam" id="1.10.150.210:FF:000001">
    <property type="entry name" value="Phosphoserine phosphatase"/>
    <property type="match status" value="1"/>
</dbReference>
<dbReference type="SFLD" id="SFLDF00029">
    <property type="entry name" value="phosphoserine_phosphatase"/>
    <property type="match status" value="1"/>
</dbReference>
<feature type="active site" description="Nucleophile" evidence="14">
    <location>
        <position position="144"/>
    </location>
</feature>
<evidence type="ECO:0000313" key="15">
    <source>
        <dbReference type="EMBL" id="EWH12354.1"/>
    </source>
</evidence>
<evidence type="ECO:0000256" key="13">
    <source>
        <dbReference type="ARBA" id="ARBA00048523"/>
    </source>
</evidence>
<comment type="pathway">
    <text evidence="2">Amino-acid biosynthesis; L-serine biosynthesis; L-serine from 3-phospho-D-glycerate: step 3/3.</text>
</comment>
<evidence type="ECO:0000256" key="4">
    <source>
        <dbReference type="ARBA" id="ARBA00012640"/>
    </source>
</evidence>
<dbReference type="GO" id="GO:0000287">
    <property type="term" value="F:magnesium ion binding"/>
    <property type="evidence" value="ECO:0007669"/>
    <property type="project" value="TreeGrafter"/>
</dbReference>
<keyword evidence="8" id="KW-0378">Hydrolase</keyword>
<dbReference type="InterPro" id="IPR023214">
    <property type="entry name" value="HAD_sf"/>
</dbReference>
<dbReference type="PANTHER" id="PTHR43344:SF2">
    <property type="entry name" value="PHOSPHOSERINE PHOSPHATASE"/>
    <property type="match status" value="1"/>
</dbReference>
<dbReference type="InterPro" id="IPR036412">
    <property type="entry name" value="HAD-like_sf"/>
</dbReference>
<dbReference type="SFLD" id="SFLDG01137">
    <property type="entry name" value="C1.6.1:_Phosphoserine_Phosphat"/>
    <property type="match status" value="1"/>
</dbReference>
<dbReference type="GO" id="GO:0005737">
    <property type="term" value="C:cytoplasm"/>
    <property type="evidence" value="ECO:0007669"/>
    <property type="project" value="TreeGrafter"/>
</dbReference>
<dbReference type="UniPathway" id="UPA00135">
    <property type="reaction ID" value="UER00198"/>
</dbReference>
<evidence type="ECO:0000256" key="14">
    <source>
        <dbReference type="PIRSR" id="PIRSR604469-1"/>
    </source>
</evidence>
<proteinExistence type="inferred from homology"/>
<keyword evidence="6" id="KW-0028">Amino-acid biosynthesis</keyword>
<evidence type="ECO:0000256" key="5">
    <source>
        <dbReference type="ARBA" id="ARBA00015196"/>
    </source>
</evidence>
<evidence type="ECO:0000256" key="12">
    <source>
        <dbReference type="ARBA" id="ARBA00048138"/>
    </source>
</evidence>
<comment type="similarity">
    <text evidence="3">Belongs to the HAD-like hydrolase superfamily. SerB family.</text>
</comment>
<sequence length="344" mass="37159">MENFQSFAVSPANIVLNQALIQSLDLNAEQQVVLNPQDLTQYQIQAYQGHQNKLELIAYAQQLTSTQIAGISQLLADSVDANQWLRVITAGDNQGAIGLAWQLTETLPDDKKQALVEFAANSQIEIWQAAVRPQIQQAGLLLMDMDSTTIKIECIDEIAKLAGVGEEVAKVTELAMQGKLDFAESLRGRVATLKGCPVDVLDKVANDLPLMHGLARLVKVLKQHDWRVAIASGGFTYFADKLKNDLGLDAAVANTLKIADGKLLGEVEGRIVDAQVKAETLQALADQFAVEHSQTIAMGDGANDLTMMAASALGVAFEAKPIVQQKASVAINHHGLDALLYLIR</sequence>
<evidence type="ECO:0000256" key="10">
    <source>
        <dbReference type="ARBA" id="ARBA00023299"/>
    </source>
</evidence>
<dbReference type="Gene3D" id="3.40.50.1000">
    <property type="entry name" value="HAD superfamily/HAD-like"/>
    <property type="match status" value="1"/>
</dbReference>
<evidence type="ECO:0000256" key="9">
    <source>
        <dbReference type="ARBA" id="ARBA00022842"/>
    </source>
</evidence>
<dbReference type="GO" id="GO:0006564">
    <property type="term" value="P:L-serine biosynthetic process"/>
    <property type="evidence" value="ECO:0007669"/>
    <property type="project" value="UniProtKB-KW"/>
</dbReference>
<gene>
    <name evidence="15" type="ORF">DS2_01495</name>
</gene>
<comment type="cofactor">
    <cofactor evidence="1">
        <name>Mg(2+)</name>
        <dbReference type="ChEBI" id="CHEBI:18420"/>
    </cofactor>
</comment>
<dbReference type="InterPro" id="IPR004469">
    <property type="entry name" value="PSP"/>
</dbReference>
<comment type="caution">
    <text evidence="15">The sequence shown here is derived from an EMBL/GenBank/DDBJ whole genome shotgun (WGS) entry which is preliminary data.</text>
</comment>
<dbReference type="SFLD" id="SFLDG01136">
    <property type="entry name" value="C1.6:_Phosphoserine_Phosphatas"/>
    <property type="match status" value="1"/>
</dbReference>